<proteinExistence type="predicted"/>
<keyword evidence="2" id="KW-1185">Reference proteome</keyword>
<protein>
    <submittedName>
        <fullName evidence="1">Uncharacterized protein</fullName>
    </submittedName>
</protein>
<evidence type="ECO:0000313" key="1">
    <source>
        <dbReference type="EMBL" id="KRX49394.1"/>
    </source>
</evidence>
<evidence type="ECO:0000313" key="2">
    <source>
        <dbReference type="Proteomes" id="UP000055048"/>
    </source>
</evidence>
<gene>
    <name evidence="1" type="ORF">T05_4574</name>
</gene>
<feature type="non-terminal residue" evidence="1">
    <location>
        <position position="1"/>
    </location>
</feature>
<reference evidence="1 2" key="1">
    <citation type="submission" date="2015-01" db="EMBL/GenBank/DDBJ databases">
        <title>Evolution of Trichinella species and genotypes.</title>
        <authorList>
            <person name="Korhonen P.K."/>
            <person name="Edoardo P."/>
            <person name="Giuseppe L.R."/>
            <person name="Gasser R.B."/>
        </authorList>
    </citation>
    <scope>NUCLEOTIDE SEQUENCE [LARGE SCALE GENOMIC DNA]</scope>
    <source>
        <strain evidence="1">ISS417</strain>
    </source>
</reference>
<sequence length="149" mass="16609">LDCYFHFCQAVHRKVGELGLKIRCQIEERKIKIKMLLAVAFLPVPQIDTGFSVLEADTTEPITTWKVGIIGSTKKRVKAMLPLMPSAFSLSASFLIIHLLDMPKHSLAKVEEATLHLGVGKVALNSRGQGFFEIAKKRRGIKLEASFFT</sequence>
<comment type="caution">
    <text evidence="1">The sequence shown here is derived from an EMBL/GenBank/DDBJ whole genome shotgun (WGS) entry which is preliminary data.</text>
</comment>
<organism evidence="1 2">
    <name type="scientific">Trichinella murrelli</name>
    <dbReference type="NCBI Taxonomy" id="144512"/>
    <lineage>
        <taxon>Eukaryota</taxon>
        <taxon>Metazoa</taxon>
        <taxon>Ecdysozoa</taxon>
        <taxon>Nematoda</taxon>
        <taxon>Enoplea</taxon>
        <taxon>Dorylaimia</taxon>
        <taxon>Trichinellida</taxon>
        <taxon>Trichinellidae</taxon>
        <taxon>Trichinella</taxon>
    </lineage>
</organism>
<dbReference type="AlphaFoldDB" id="A0A0V0UDP3"/>
<name>A0A0V0UDP3_9BILA</name>
<accession>A0A0V0UDP3</accession>
<dbReference type="EMBL" id="JYDJ01000017">
    <property type="protein sequence ID" value="KRX49394.1"/>
    <property type="molecule type" value="Genomic_DNA"/>
</dbReference>
<feature type="non-terminal residue" evidence="1">
    <location>
        <position position="149"/>
    </location>
</feature>
<dbReference type="Proteomes" id="UP000055048">
    <property type="component" value="Unassembled WGS sequence"/>
</dbReference>